<dbReference type="Proteomes" id="UP000593892">
    <property type="component" value="Chromosome"/>
</dbReference>
<dbReference type="GO" id="GO:0032259">
    <property type="term" value="P:methylation"/>
    <property type="evidence" value="ECO:0007669"/>
    <property type="project" value="UniProtKB-KW"/>
</dbReference>
<dbReference type="HAMAP" id="MF_00259">
    <property type="entry name" value="GcvT"/>
    <property type="match status" value="1"/>
</dbReference>
<gene>
    <name evidence="7 11" type="primary">gcvT</name>
    <name evidence="11" type="ORF">IRI77_20625</name>
</gene>
<keyword evidence="3 7" id="KW-0032">Aminotransferase</keyword>
<evidence type="ECO:0000256" key="7">
    <source>
        <dbReference type="HAMAP-Rule" id="MF_00259"/>
    </source>
</evidence>
<keyword evidence="4 7" id="KW-0808">Transferase</keyword>
<evidence type="ECO:0000313" key="11">
    <source>
        <dbReference type="EMBL" id="QOY85243.1"/>
    </source>
</evidence>
<evidence type="ECO:0000313" key="12">
    <source>
        <dbReference type="Proteomes" id="UP000593892"/>
    </source>
</evidence>
<dbReference type="InterPro" id="IPR022903">
    <property type="entry name" value="GcvT_bac"/>
</dbReference>
<dbReference type="SUPFAM" id="SSF101790">
    <property type="entry name" value="Aminomethyltransferase beta-barrel domain"/>
    <property type="match status" value="1"/>
</dbReference>
<evidence type="ECO:0000259" key="9">
    <source>
        <dbReference type="Pfam" id="PF01571"/>
    </source>
</evidence>
<reference evidence="11 12" key="1">
    <citation type="submission" date="2020-10" db="EMBL/GenBank/DDBJ databases">
        <title>Complete genome sequence of Paludibaculum fermentans P105T, a facultatively anaerobic acidobacterium capable of dissimilatory Fe(III) reduction.</title>
        <authorList>
            <person name="Dedysh S.N."/>
            <person name="Beletsky A.V."/>
            <person name="Kulichevskaya I.S."/>
            <person name="Mardanov A.V."/>
            <person name="Ravin N.V."/>
        </authorList>
    </citation>
    <scope>NUCLEOTIDE SEQUENCE [LARGE SCALE GENOMIC DNA]</scope>
    <source>
        <strain evidence="11 12">P105</strain>
    </source>
</reference>
<dbReference type="EMBL" id="CP063849">
    <property type="protein sequence ID" value="QOY85243.1"/>
    <property type="molecule type" value="Genomic_DNA"/>
</dbReference>
<dbReference type="InterPro" id="IPR013977">
    <property type="entry name" value="GcvT_C"/>
</dbReference>
<dbReference type="GO" id="GO:0008483">
    <property type="term" value="F:transaminase activity"/>
    <property type="evidence" value="ECO:0007669"/>
    <property type="project" value="UniProtKB-KW"/>
</dbReference>
<dbReference type="EC" id="2.1.2.10" evidence="2 7"/>
<dbReference type="GO" id="GO:0005960">
    <property type="term" value="C:glycine cleavage complex"/>
    <property type="evidence" value="ECO:0007669"/>
    <property type="project" value="InterPro"/>
</dbReference>
<dbReference type="Gene3D" id="4.10.1250.10">
    <property type="entry name" value="Aminomethyltransferase fragment"/>
    <property type="match status" value="1"/>
</dbReference>
<dbReference type="KEGG" id="pfer:IRI77_20625"/>
<dbReference type="PIRSF" id="PIRSF006487">
    <property type="entry name" value="GcvT"/>
    <property type="match status" value="1"/>
</dbReference>
<dbReference type="InterPro" id="IPR006223">
    <property type="entry name" value="GcvT"/>
</dbReference>
<dbReference type="Gene3D" id="3.30.70.1400">
    <property type="entry name" value="Aminomethyltransferase beta-barrel domains"/>
    <property type="match status" value="1"/>
</dbReference>
<dbReference type="RefSeq" id="WP_194446913.1">
    <property type="nucleotide sequence ID" value="NZ_CP063849.1"/>
</dbReference>
<dbReference type="GO" id="GO:0019464">
    <property type="term" value="P:glycine decarboxylation via glycine cleavage system"/>
    <property type="evidence" value="ECO:0007669"/>
    <property type="project" value="UniProtKB-UniRule"/>
</dbReference>
<evidence type="ECO:0000256" key="8">
    <source>
        <dbReference type="PIRSR" id="PIRSR006487-1"/>
    </source>
</evidence>
<dbReference type="Gene3D" id="3.30.1360.120">
    <property type="entry name" value="Probable tRNA modification gtpase trme, domain 1"/>
    <property type="match status" value="1"/>
</dbReference>
<dbReference type="GO" id="GO:0005829">
    <property type="term" value="C:cytosol"/>
    <property type="evidence" value="ECO:0007669"/>
    <property type="project" value="TreeGrafter"/>
</dbReference>
<dbReference type="Pfam" id="PF08669">
    <property type="entry name" value="GCV_T_C"/>
    <property type="match status" value="1"/>
</dbReference>
<dbReference type="InterPro" id="IPR029043">
    <property type="entry name" value="GcvT/YgfZ_C"/>
</dbReference>
<dbReference type="Gene3D" id="2.40.30.110">
    <property type="entry name" value="Aminomethyltransferase beta-barrel domains"/>
    <property type="match status" value="1"/>
</dbReference>
<dbReference type="GO" id="GO:0008168">
    <property type="term" value="F:methyltransferase activity"/>
    <property type="evidence" value="ECO:0007669"/>
    <property type="project" value="UniProtKB-KW"/>
</dbReference>
<evidence type="ECO:0000259" key="10">
    <source>
        <dbReference type="Pfam" id="PF08669"/>
    </source>
</evidence>
<dbReference type="InterPro" id="IPR028896">
    <property type="entry name" value="GcvT/YgfZ/DmdA"/>
</dbReference>
<feature type="binding site" evidence="8">
    <location>
        <position position="201"/>
    </location>
    <ligand>
        <name>substrate</name>
    </ligand>
</feature>
<evidence type="ECO:0000256" key="3">
    <source>
        <dbReference type="ARBA" id="ARBA00022576"/>
    </source>
</evidence>
<keyword evidence="11" id="KW-0489">Methyltransferase</keyword>
<comment type="function">
    <text evidence="7">The glycine cleavage system catalyzes the degradation of glycine.</text>
</comment>
<dbReference type="PANTHER" id="PTHR43757:SF2">
    <property type="entry name" value="AMINOMETHYLTRANSFERASE, MITOCHONDRIAL"/>
    <property type="match status" value="1"/>
</dbReference>
<protein>
    <recommendedName>
        <fullName evidence="2 7">Aminomethyltransferase</fullName>
        <ecNumber evidence="2 7">2.1.2.10</ecNumber>
    </recommendedName>
    <alternativeName>
        <fullName evidence="5 7">Glycine cleavage system T protein</fullName>
    </alternativeName>
</protein>
<name>A0A7S7NKC4_PALFE</name>
<comment type="subunit">
    <text evidence="7">The glycine cleavage system is composed of four proteins: P, T, L and H.</text>
</comment>
<keyword evidence="12" id="KW-1185">Reference proteome</keyword>
<sequence length="368" mass="40144">MSDPSVDLLKTPLNAAHRALKARMVDFGGWDMPVQYSGIIDEHNTVRTAAGLFDVSHMGEIEIKGPEALSLVNYVSTNNAAKLAIGQVHYAGLLYDHGGFVDDILVHKVADDSYFLCVNASNQDKDFEHIAAQNRWDCTVENAGPRYAQIAVQGPKALATLQKLTKTELSPIKYYWFTDGEVSGDWARIARTGYTGEDGFEIYVDPSLAEKRWNELMAAGEEFGIKPAGLGARNTLRMESGMALYGHEIDASISPLEAGLQWIVKFDKGDFLGRARLEEQKAAGLTRKLIGFEMCGRGIGRDGYEVRVAGAPAGWVTSGGPSPTLNKNIGMCYLPLDKAVPGTSIEVMVRNAPVEAVTIPIPFYKRAK</sequence>
<dbReference type="NCBIfam" id="TIGR00528">
    <property type="entry name" value="gcvT"/>
    <property type="match status" value="1"/>
</dbReference>
<evidence type="ECO:0000256" key="1">
    <source>
        <dbReference type="ARBA" id="ARBA00008609"/>
    </source>
</evidence>
<dbReference type="AlphaFoldDB" id="A0A7S7NKC4"/>
<dbReference type="GO" id="GO:0004047">
    <property type="term" value="F:aminomethyltransferase activity"/>
    <property type="evidence" value="ECO:0007669"/>
    <property type="project" value="UniProtKB-UniRule"/>
</dbReference>
<comment type="similarity">
    <text evidence="1 7">Belongs to the GcvT family.</text>
</comment>
<dbReference type="NCBIfam" id="NF001567">
    <property type="entry name" value="PRK00389.1"/>
    <property type="match status" value="1"/>
</dbReference>
<dbReference type="Pfam" id="PF01571">
    <property type="entry name" value="GCV_T"/>
    <property type="match status" value="1"/>
</dbReference>
<comment type="catalytic activity">
    <reaction evidence="6 7">
        <text>N(6)-[(R)-S(8)-aminomethyldihydrolipoyl]-L-lysyl-[protein] + (6S)-5,6,7,8-tetrahydrofolate = N(6)-[(R)-dihydrolipoyl]-L-lysyl-[protein] + (6R)-5,10-methylene-5,6,7,8-tetrahydrofolate + NH4(+)</text>
        <dbReference type="Rhea" id="RHEA:16945"/>
        <dbReference type="Rhea" id="RHEA-COMP:10475"/>
        <dbReference type="Rhea" id="RHEA-COMP:10492"/>
        <dbReference type="ChEBI" id="CHEBI:15636"/>
        <dbReference type="ChEBI" id="CHEBI:28938"/>
        <dbReference type="ChEBI" id="CHEBI:57453"/>
        <dbReference type="ChEBI" id="CHEBI:83100"/>
        <dbReference type="ChEBI" id="CHEBI:83143"/>
        <dbReference type="EC" id="2.1.2.10"/>
    </reaction>
</comment>
<dbReference type="InterPro" id="IPR027266">
    <property type="entry name" value="TrmE/GcvT-like"/>
</dbReference>
<feature type="domain" description="Aminomethyltransferase C-terminal" evidence="10">
    <location>
        <begin position="287"/>
        <end position="365"/>
    </location>
</feature>
<evidence type="ECO:0000256" key="6">
    <source>
        <dbReference type="ARBA" id="ARBA00047665"/>
    </source>
</evidence>
<dbReference type="PANTHER" id="PTHR43757">
    <property type="entry name" value="AMINOMETHYLTRANSFERASE"/>
    <property type="match status" value="1"/>
</dbReference>
<dbReference type="SUPFAM" id="SSF103025">
    <property type="entry name" value="Folate-binding domain"/>
    <property type="match status" value="1"/>
</dbReference>
<evidence type="ECO:0000256" key="5">
    <source>
        <dbReference type="ARBA" id="ARBA00031395"/>
    </source>
</evidence>
<evidence type="ECO:0000256" key="4">
    <source>
        <dbReference type="ARBA" id="ARBA00022679"/>
    </source>
</evidence>
<organism evidence="11 12">
    <name type="scientific">Paludibaculum fermentans</name>
    <dbReference type="NCBI Taxonomy" id="1473598"/>
    <lineage>
        <taxon>Bacteria</taxon>
        <taxon>Pseudomonadati</taxon>
        <taxon>Acidobacteriota</taxon>
        <taxon>Terriglobia</taxon>
        <taxon>Bryobacterales</taxon>
        <taxon>Bryobacteraceae</taxon>
        <taxon>Paludibaculum</taxon>
    </lineage>
</organism>
<accession>A0A7S7NKC4</accession>
<dbReference type="FunFam" id="4.10.1250.10:FF:000001">
    <property type="entry name" value="Aminomethyltransferase"/>
    <property type="match status" value="1"/>
</dbReference>
<evidence type="ECO:0000256" key="2">
    <source>
        <dbReference type="ARBA" id="ARBA00012616"/>
    </source>
</evidence>
<dbReference type="InterPro" id="IPR006222">
    <property type="entry name" value="GCVT_N"/>
</dbReference>
<proteinExistence type="inferred from homology"/>
<feature type="domain" description="GCVT N-terminal" evidence="9">
    <location>
        <begin position="15"/>
        <end position="268"/>
    </location>
</feature>
<dbReference type="FunFam" id="2.40.30.110:FF:000003">
    <property type="entry name" value="Aminomethyltransferase"/>
    <property type="match status" value="1"/>
</dbReference>